<dbReference type="STRING" id="2903.R1CX04"/>
<feature type="region of interest" description="Disordered" evidence="1">
    <location>
        <begin position="382"/>
        <end position="409"/>
    </location>
</feature>
<evidence type="ECO:0000313" key="2">
    <source>
        <dbReference type="EnsemblProtists" id="EOD27242"/>
    </source>
</evidence>
<dbReference type="InterPro" id="IPR009836">
    <property type="entry name" value="GRDP-like"/>
</dbReference>
<dbReference type="KEGG" id="ehx:EMIHUDRAFT_450219"/>
<dbReference type="HOGENOM" id="CLU_020287_0_0_1"/>
<organism evidence="2 3">
    <name type="scientific">Emiliania huxleyi (strain CCMP1516)</name>
    <dbReference type="NCBI Taxonomy" id="280463"/>
    <lineage>
        <taxon>Eukaryota</taxon>
        <taxon>Haptista</taxon>
        <taxon>Haptophyta</taxon>
        <taxon>Prymnesiophyceae</taxon>
        <taxon>Isochrysidales</taxon>
        <taxon>Noelaerhabdaceae</taxon>
        <taxon>Emiliania</taxon>
    </lineage>
</organism>
<dbReference type="Proteomes" id="UP000013827">
    <property type="component" value="Unassembled WGS sequence"/>
</dbReference>
<sequence>MEEFIGPLRFDEHKAFLRVVHSRGGDALYLGPLLPRAIKRYLKHWLPLVASEGDGARLIPPLDVAWVWHLHRLAPRRYAVYCNERFGRVLEPAAAAFKAQSAADEADGETRRLWEKHYADEPFFQRGEGESSPAEWGPRDPLSNQTTLCAEIKTACAAARSEHGFDYDVETCSARQRTFLWQVSQPAFSGSEGFAAAAGERYLQFLGLMKKHGCEEHFFVPSYDIDFAWHTHMLSSTTCYLRETEALADAPGGVDHDDSVNQRHEDSKLHLGAAHNAPADTPHSWAETKELWASEHGDAADPIDRTGVTYRGEPPDWWFEADGSDIYRVLDCFLSEEEVANALEKLSCEANVRGRAHSGFDMGCQVSGDVMRRLREQIDAEGAVEGREPAELAQPPAGQEPQQEEEQELVEVPARVCPASKSVPQHKDKPDGKGAAVGSWICVVYLTNQPGSALVLVDDVTGREFRVPVVAGRLCCWPNARFSHRVDVDAADAELASFRSMLGPMAFSHSPSKQIGTASAAALVGTFAPSAYSAVWDTGGISFIRRRGNVPYMHEAAVSQALWQQLQQQIGELEARLAAIADLSDYPSCSAFCCGGPSLDAFKAVAALVKATRDVHVAAVNVQLAAFGVQLCFGGGNSAYYLQAAASLEQAIREAEPALQQAQAAEVAAREGLAPFGIAPPAAGYVVQGIVAGGVLEISVPEGLSGGESLQVQTPAGLMSVQIPPGAAAGQSLQVQAPLPPQSAAPVTAQPVVAQPVAPPAGLQMQRHPVVEGVPV</sequence>
<proteinExistence type="predicted"/>
<dbReference type="PANTHER" id="PTHR34365">
    <property type="entry name" value="ENOLASE (DUF1399)"/>
    <property type="match status" value="1"/>
</dbReference>
<dbReference type="PANTHER" id="PTHR34365:SF7">
    <property type="entry name" value="GLYCINE-RICH DOMAIN-CONTAINING PROTEIN 1"/>
    <property type="match status" value="1"/>
</dbReference>
<protein>
    <submittedName>
        <fullName evidence="2">Uncharacterized protein</fullName>
    </submittedName>
</protein>
<reference evidence="3" key="1">
    <citation type="journal article" date="2013" name="Nature">
        <title>Pan genome of the phytoplankton Emiliania underpins its global distribution.</title>
        <authorList>
            <person name="Read B.A."/>
            <person name="Kegel J."/>
            <person name="Klute M.J."/>
            <person name="Kuo A."/>
            <person name="Lefebvre S.C."/>
            <person name="Maumus F."/>
            <person name="Mayer C."/>
            <person name="Miller J."/>
            <person name="Monier A."/>
            <person name="Salamov A."/>
            <person name="Young J."/>
            <person name="Aguilar M."/>
            <person name="Claverie J.M."/>
            <person name="Frickenhaus S."/>
            <person name="Gonzalez K."/>
            <person name="Herman E.K."/>
            <person name="Lin Y.C."/>
            <person name="Napier J."/>
            <person name="Ogata H."/>
            <person name="Sarno A.F."/>
            <person name="Shmutz J."/>
            <person name="Schroeder D."/>
            <person name="de Vargas C."/>
            <person name="Verret F."/>
            <person name="von Dassow P."/>
            <person name="Valentin K."/>
            <person name="Van de Peer Y."/>
            <person name="Wheeler G."/>
            <person name="Dacks J.B."/>
            <person name="Delwiche C.F."/>
            <person name="Dyhrman S.T."/>
            <person name="Glockner G."/>
            <person name="John U."/>
            <person name="Richards T."/>
            <person name="Worden A.Z."/>
            <person name="Zhang X."/>
            <person name="Grigoriev I.V."/>
            <person name="Allen A.E."/>
            <person name="Bidle K."/>
            <person name="Borodovsky M."/>
            <person name="Bowler C."/>
            <person name="Brownlee C."/>
            <person name="Cock J.M."/>
            <person name="Elias M."/>
            <person name="Gladyshev V.N."/>
            <person name="Groth M."/>
            <person name="Guda C."/>
            <person name="Hadaegh A."/>
            <person name="Iglesias-Rodriguez M.D."/>
            <person name="Jenkins J."/>
            <person name="Jones B.M."/>
            <person name="Lawson T."/>
            <person name="Leese F."/>
            <person name="Lindquist E."/>
            <person name="Lobanov A."/>
            <person name="Lomsadze A."/>
            <person name="Malik S.B."/>
            <person name="Marsh M.E."/>
            <person name="Mackinder L."/>
            <person name="Mock T."/>
            <person name="Mueller-Roeber B."/>
            <person name="Pagarete A."/>
            <person name="Parker M."/>
            <person name="Probert I."/>
            <person name="Quesneville H."/>
            <person name="Raines C."/>
            <person name="Rensing S.A."/>
            <person name="Riano-Pachon D.M."/>
            <person name="Richier S."/>
            <person name="Rokitta S."/>
            <person name="Shiraiwa Y."/>
            <person name="Soanes D.M."/>
            <person name="van der Giezen M."/>
            <person name="Wahlund T.M."/>
            <person name="Williams B."/>
            <person name="Wilson W."/>
            <person name="Wolfe G."/>
            <person name="Wurch L.L."/>
        </authorList>
    </citation>
    <scope>NUCLEOTIDE SEQUENCE</scope>
</reference>
<dbReference type="GeneID" id="17272788"/>
<dbReference type="AlphaFoldDB" id="A0A0D3JUQ7"/>
<keyword evidence="3" id="KW-1185">Reference proteome</keyword>
<dbReference type="RefSeq" id="XP_005779671.1">
    <property type="nucleotide sequence ID" value="XM_005779614.1"/>
</dbReference>
<accession>A0A0D3JUQ7</accession>
<dbReference type="eggNOG" id="ENOG502QRQZ">
    <property type="taxonomic scope" value="Eukaryota"/>
</dbReference>
<evidence type="ECO:0000256" key="1">
    <source>
        <dbReference type="SAM" id="MobiDB-lite"/>
    </source>
</evidence>
<name>A0A0D3JUQ7_EMIH1</name>
<dbReference type="Pfam" id="PF07173">
    <property type="entry name" value="GRDP-like"/>
    <property type="match status" value="1"/>
</dbReference>
<dbReference type="PaxDb" id="2903-EOD27242"/>
<dbReference type="EnsemblProtists" id="EOD27242">
    <property type="protein sequence ID" value="EOD27242"/>
    <property type="gene ID" value="EMIHUDRAFT_450219"/>
</dbReference>
<evidence type="ECO:0000313" key="3">
    <source>
        <dbReference type="Proteomes" id="UP000013827"/>
    </source>
</evidence>
<feature type="compositionally biased region" description="Low complexity" evidence="1">
    <location>
        <begin position="391"/>
        <end position="401"/>
    </location>
</feature>
<reference evidence="2" key="2">
    <citation type="submission" date="2024-10" db="UniProtKB">
        <authorList>
            <consortium name="EnsemblProtists"/>
        </authorList>
    </citation>
    <scope>IDENTIFICATION</scope>
</reference>